<feature type="transmembrane region" description="Helical" evidence="8">
    <location>
        <begin position="127"/>
        <end position="154"/>
    </location>
</feature>
<feature type="transmembrane region" description="Helical" evidence="8">
    <location>
        <begin position="231"/>
        <end position="250"/>
    </location>
</feature>
<sequence>MGAVLAALLPIVVLIALGHQLRARRWVDDGFWPGAERVTYYILLPALLVGGLARARLTGLPVGAMAAVLALGVTAVAVGIALTSRWLLNPAMRLDGPGLTSLFQCSLRPNTYVGLAIASGLWGGEGVALTAVCLATVIPLANVLCVMAMLRWAASPQDGGFRWKAVILPILRNPLILSCLVGIGLNLGGIGLAPPLDAVLRILAGASLPLGLLAVGAGLSLHAAKTAGPAVLLSILLKMALLPLVVWGLGVTADLGGIPLAICILYTGLPAAPASYVLARQMGGDAPLVATMLSVQTLAAALILPAWIWLVGLN</sequence>
<keyword evidence="7 8" id="KW-0472">Membrane</keyword>
<dbReference type="GO" id="GO:0055085">
    <property type="term" value="P:transmembrane transport"/>
    <property type="evidence" value="ECO:0007669"/>
    <property type="project" value="InterPro"/>
</dbReference>
<dbReference type="RefSeq" id="WP_112142418.1">
    <property type="nucleotide sequence ID" value="NZ_PGTO01000002.1"/>
</dbReference>
<evidence type="ECO:0000256" key="8">
    <source>
        <dbReference type="SAM" id="Phobius"/>
    </source>
</evidence>
<feature type="transmembrane region" description="Helical" evidence="8">
    <location>
        <begin position="199"/>
        <end position="219"/>
    </location>
</feature>
<evidence type="ECO:0000313" key="9">
    <source>
        <dbReference type="EMBL" id="RAU23220.1"/>
    </source>
</evidence>
<gene>
    <name evidence="9" type="ORF">CU669_03420</name>
</gene>
<dbReference type="Gene3D" id="1.20.1530.20">
    <property type="match status" value="1"/>
</dbReference>
<evidence type="ECO:0000256" key="1">
    <source>
        <dbReference type="ARBA" id="ARBA00004651"/>
    </source>
</evidence>
<dbReference type="PANTHER" id="PTHR36838">
    <property type="entry name" value="AUXIN EFFLUX CARRIER FAMILY PROTEIN"/>
    <property type="match status" value="1"/>
</dbReference>
<evidence type="ECO:0000256" key="5">
    <source>
        <dbReference type="ARBA" id="ARBA00022692"/>
    </source>
</evidence>
<dbReference type="AlphaFoldDB" id="A0A364P1T3"/>
<evidence type="ECO:0000313" key="10">
    <source>
        <dbReference type="Proteomes" id="UP000251075"/>
    </source>
</evidence>
<proteinExistence type="inferred from homology"/>
<evidence type="ECO:0000256" key="6">
    <source>
        <dbReference type="ARBA" id="ARBA00022989"/>
    </source>
</evidence>
<evidence type="ECO:0000256" key="7">
    <source>
        <dbReference type="ARBA" id="ARBA00023136"/>
    </source>
</evidence>
<dbReference type="InterPro" id="IPR004776">
    <property type="entry name" value="Mem_transp_PIN-like"/>
</dbReference>
<dbReference type="OrthoDB" id="9805563at2"/>
<feature type="transmembrane region" description="Helical" evidence="8">
    <location>
        <begin position="256"/>
        <end position="279"/>
    </location>
</feature>
<reference evidence="9 10" key="1">
    <citation type="submission" date="2017-11" db="EMBL/GenBank/DDBJ databases">
        <title>Draft genome sequence of magnetotactic bacterium Magnetospirillum kuznetsovii LBB-42.</title>
        <authorList>
            <person name="Grouzdev D.S."/>
            <person name="Rysina M.S."/>
            <person name="Baslerov R.V."/>
            <person name="Koziaeva V."/>
        </authorList>
    </citation>
    <scope>NUCLEOTIDE SEQUENCE [LARGE SCALE GENOMIC DNA]</scope>
    <source>
        <strain evidence="9 10">LBB-42</strain>
    </source>
</reference>
<comment type="similarity">
    <text evidence="2">Belongs to the auxin efflux carrier (TC 2.A.69) family.</text>
</comment>
<name>A0A364P1T3_9PROT</name>
<keyword evidence="5 8" id="KW-0812">Transmembrane</keyword>
<evidence type="ECO:0000256" key="4">
    <source>
        <dbReference type="ARBA" id="ARBA00022475"/>
    </source>
</evidence>
<dbReference type="InterPro" id="IPR038770">
    <property type="entry name" value="Na+/solute_symporter_sf"/>
</dbReference>
<comment type="subcellular location">
    <subcellularLocation>
        <location evidence="1">Cell membrane</location>
        <topology evidence="1">Multi-pass membrane protein</topology>
    </subcellularLocation>
</comment>
<dbReference type="EMBL" id="PGTO01000002">
    <property type="protein sequence ID" value="RAU23220.1"/>
    <property type="molecule type" value="Genomic_DNA"/>
</dbReference>
<dbReference type="Proteomes" id="UP000251075">
    <property type="component" value="Unassembled WGS sequence"/>
</dbReference>
<dbReference type="PANTHER" id="PTHR36838:SF4">
    <property type="entry name" value="AUXIN EFFLUX CARRIER FAMILY PROTEIN"/>
    <property type="match status" value="1"/>
</dbReference>
<keyword evidence="4" id="KW-1003">Cell membrane</keyword>
<protein>
    <submittedName>
        <fullName evidence="9">AEC family transporter</fullName>
    </submittedName>
</protein>
<keyword evidence="6 8" id="KW-1133">Transmembrane helix</keyword>
<organism evidence="9 10">
    <name type="scientific">Paramagnetospirillum kuznetsovii</name>
    <dbReference type="NCBI Taxonomy" id="2053833"/>
    <lineage>
        <taxon>Bacteria</taxon>
        <taxon>Pseudomonadati</taxon>
        <taxon>Pseudomonadota</taxon>
        <taxon>Alphaproteobacteria</taxon>
        <taxon>Rhodospirillales</taxon>
        <taxon>Magnetospirillaceae</taxon>
        <taxon>Paramagnetospirillum</taxon>
    </lineage>
</organism>
<feature type="transmembrane region" description="Helical" evidence="8">
    <location>
        <begin position="39"/>
        <end position="57"/>
    </location>
</feature>
<keyword evidence="3" id="KW-0813">Transport</keyword>
<accession>A0A364P1T3</accession>
<feature type="transmembrane region" description="Helical" evidence="8">
    <location>
        <begin position="286"/>
        <end position="310"/>
    </location>
</feature>
<evidence type="ECO:0000256" key="2">
    <source>
        <dbReference type="ARBA" id="ARBA00010145"/>
    </source>
</evidence>
<dbReference type="GO" id="GO:0005886">
    <property type="term" value="C:plasma membrane"/>
    <property type="evidence" value="ECO:0007669"/>
    <property type="project" value="UniProtKB-SubCell"/>
</dbReference>
<feature type="transmembrane region" description="Helical" evidence="8">
    <location>
        <begin position="64"/>
        <end position="88"/>
    </location>
</feature>
<evidence type="ECO:0000256" key="3">
    <source>
        <dbReference type="ARBA" id="ARBA00022448"/>
    </source>
</evidence>
<feature type="transmembrane region" description="Helical" evidence="8">
    <location>
        <begin position="175"/>
        <end position="193"/>
    </location>
</feature>
<keyword evidence="10" id="KW-1185">Reference proteome</keyword>
<dbReference type="Pfam" id="PF03547">
    <property type="entry name" value="Mem_trans"/>
    <property type="match status" value="1"/>
</dbReference>
<comment type="caution">
    <text evidence="9">The sequence shown here is derived from an EMBL/GenBank/DDBJ whole genome shotgun (WGS) entry which is preliminary data.</text>
</comment>